<dbReference type="Gene3D" id="2.130.10.30">
    <property type="entry name" value="Regulator of chromosome condensation 1/beta-lactamase-inhibitor protein II"/>
    <property type="match status" value="1"/>
</dbReference>
<feature type="repeat" description="RCC1" evidence="1">
    <location>
        <begin position="286"/>
        <end position="349"/>
    </location>
</feature>
<dbReference type="SUPFAM" id="SSF50985">
    <property type="entry name" value="RCC1/BLIP-II"/>
    <property type="match status" value="1"/>
</dbReference>
<dbReference type="PANTHER" id="PTHR47563:SF1">
    <property type="entry name" value="PROTEIN FMP25, MITOCHONDRIAL"/>
    <property type="match status" value="1"/>
</dbReference>
<dbReference type="Pfam" id="PF13540">
    <property type="entry name" value="RCC1_2"/>
    <property type="match status" value="1"/>
</dbReference>
<proteinExistence type="predicted"/>
<dbReference type="InParanoid" id="A0A136IZ01"/>
<gene>
    <name evidence="4" type="ORF">Micbo1qcDRAFT_164658</name>
</gene>
<dbReference type="FunFam" id="2.130.10.30:FF:000027">
    <property type="entry name" value="Protein FMP25, mitochondrial"/>
    <property type="match status" value="1"/>
</dbReference>
<protein>
    <submittedName>
        <fullName evidence="4">Regulator of chromosome condensation 1/beta-lactamase-inhibitor protein II</fullName>
    </submittedName>
</protein>
<keyword evidence="3" id="KW-0472">Membrane</keyword>
<evidence type="ECO:0000313" key="4">
    <source>
        <dbReference type="EMBL" id="KXJ90151.1"/>
    </source>
</evidence>
<evidence type="ECO:0000313" key="5">
    <source>
        <dbReference type="Proteomes" id="UP000070501"/>
    </source>
</evidence>
<dbReference type="InterPro" id="IPR000408">
    <property type="entry name" value="Reg_chr_condens"/>
</dbReference>
<evidence type="ECO:0000256" key="3">
    <source>
        <dbReference type="SAM" id="Phobius"/>
    </source>
</evidence>
<dbReference type="GO" id="GO:0034551">
    <property type="term" value="P:mitochondrial respiratory chain complex III assembly"/>
    <property type="evidence" value="ECO:0007669"/>
    <property type="project" value="TreeGrafter"/>
</dbReference>
<dbReference type="OrthoDB" id="10256179at2759"/>
<dbReference type="EMBL" id="KQ964253">
    <property type="protein sequence ID" value="KXJ90151.1"/>
    <property type="molecule type" value="Genomic_DNA"/>
</dbReference>
<keyword evidence="3" id="KW-1133">Transmembrane helix</keyword>
<dbReference type="AlphaFoldDB" id="A0A136IZ01"/>
<keyword evidence="5" id="KW-1185">Reference proteome</keyword>
<dbReference type="GO" id="GO:0005743">
    <property type="term" value="C:mitochondrial inner membrane"/>
    <property type="evidence" value="ECO:0007669"/>
    <property type="project" value="TreeGrafter"/>
</dbReference>
<feature type="repeat" description="RCC1" evidence="1">
    <location>
        <begin position="350"/>
        <end position="411"/>
    </location>
</feature>
<feature type="region of interest" description="Disordered" evidence="2">
    <location>
        <begin position="33"/>
        <end position="53"/>
    </location>
</feature>
<organism evidence="4 5">
    <name type="scientific">Microdochium bolleyi</name>
    <dbReference type="NCBI Taxonomy" id="196109"/>
    <lineage>
        <taxon>Eukaryota</taxon>
        <taxon>Fungi</taxon>
        <taxon>Dikarya</taxon>
        <taxon>Ascomycota</taxon>
        <taxon>Pezizomycotina</taxon>
        <taxon>Sordariomycetes</taxon>
        <taxon>Xylariomycetidae</taxon>
        <taxon>Xylariales</taxon>
        <taxon>Microdochiaceae</taxon>
        <taxon>Microdochium</taxon>
    </lineage>
</organism>
<dbReference type="PROSITE" id="PS50012">
    <property type="entry name" value="RCC1_3"/>
    <property type="match status" value="2"/>
</dbReference>
<evidence type="ECO:0000256" key="2">
    <source>
        <dbReference type="SAM" id="MobiDB-lite"/>
    </source>
</evidence>
<dbReference type="Proteomes" id="UP000070501">
    <property type="component" value="Unassembled WGS sequence"/>
</dbReference>
<dbReference type="PROSITE" id="PS00626">
    <property type="entry name" value="RCC1_2"/>
    <property type="match status" value="1"/>
</dbReference>
<sequence length="602" mass="65400">MTLTTSYRAVLRQAASRQPRALLSRAPTTTNTYSRRFISSRRQPPPEPQLSPRRSFPIAKVLAGFIVTVLAGSAVALYPALTKEPAKPQEAVVKYEKDRPVARSKEDNRDIISSQHLQVKKSWEHPGVYLWGSNAGKVAAPDSKENVIKTPRRLAYFDDQLLRDIKLDRDFGAAVTEKGDLVQWGLGFSSTDPNPVATLKGKDLVKIDISRDRIIALGKNGSVYSVPVTSGDQNKGTKPQQSSWSLWTSSSPISYRMLQPKNLGRGEKVTDVKSGLEHGLLLTSAGRVFSFASSTTEFPSKGQLGVPGLTWASRPEGAFDQPHEIEMLKGFKISQIAAGDSHSVALAKDGRVFVWGDNTSGQLGFETEFEIPYVDGPIPLPFSKTYSGSKQKPVVTSIAAGGNNSYFTVDATRVLGQNEDPSTVTNVGEVTADTWACGSGLYGGLGNGRWTHVSLGPTKIKTLSGLREWDETNNSVIPIRLSSLSAGATHAAAVMNNVTYLDSSDTKSMNDTNWGADIVWWGGNEHYQLGTGRRNNVATPIYIQPLDGGAGDAEKGRRGEEHRFQITPRRTVRLGEDGKGRKVSVEQKVECGRHVTAVYSAA</sequence>
<evidence type="ECO:0000256" key="1">
    <source>
        <dbReference type="PROSITE-ProRule" id="PRU00235"/>
    </source>
</evidence>
<keyword evidence="3" id="KW-0812">Transmembrane</keyword>
<dbReference type="STRING" id="196109.A0A136IZ01"/>
<dbReference type="PANTHER" id="PTHR47563">
    <property type="entry name" value="PROTEIN FMP25, MITOCHONDRIAL"/>
    <property type="match status" value="1"/>
</dbReference>
<reference evidence="5" key="1">
    <citation type="submission" date="2016-02" db="EMBL/GenBank/DDBJ databases">
        <title>Draft genome sequence of Microdochium bolleyi, a fungal endophyte of beachgrass.</title>
        <authorList>
            <consortium name="DOE Joint Genome Institute"/>
            <person name="David A.S."/>
            <person name="May G."/>
            <person name="Haridas S."/>
            <person name="Lim J."/>
            <person name="Wang M."/>
            <person name="Labutti K."/>
            <person name="Lipzen A."/>
            <person name="Barry K."/>
            <person name="Grigoriev I.V."/>
        </authorList>
    </citation>
    <scope>NUCLEOTIDE SEQUENCE [LARGE SCALE GENOMIC DNA]</scope>
    <source>
        <strain evidence="5">J235TASD1</strain>
    </source>
</reference>
<name>A0A136IZ01_9PEZI</name>
<dbReference type="InterPro" id="IPR053245">
    <property type="entry name" value="MitoProcess-Associated"/>
</dbReference>
<dbReference type="InterPro" id="IPR009091">
    <property type="entry name" value="RCC1/BLIP-II"/>
</dbReference>
<accession>A0A136IZ01</accession>
<feature type="transmembrane region" description="Helical" evidence="3">
    <location>
        <begin position="61"/>
        <end position="81"/>
    </location>
</feature>
<dbReference type="FunCoup" id="A0A136IZ01">
    <property type="interactions" value="17"/>
</dbReference>
<dbReference type="PRINTS" id="PR00633">
    <property type="entry name" value="RCCNDNSATION"/>
</dbReference>